<name>A0ABD7Q5W2_HAFAL</name>
<dbReference type="Pfam" id="PF09524">
    <property type="entry name" value="Phg_2220_C"/>
    <property type="match status" value="1"/>
</dbReference>
<evidence type="ECO:0000256" key="1">
    <source>
        <dbReference type="SAM" id="MobiDB-lite"/>
    </source>
</evidence>
<proteinExistence type="predicted"/>
<sequence length="319" mass="36257">MSRIFEVVQSLSGQRNSITFPRPYLAFFSGDQQFYALAAVLNQLVFWSGYSTQPEGWFYKSHEELGEEVGGLSEDQVRRLIEKITKKYLPDIVQVDIRKVNGTPTKHYRINGDALISKIFPPALETAEVRNGNGEVAESDNNGNGEDAESIRRSRGMETAEVRNHGNGEVAESFLYTDLDTDRDLQIYCQADELPDEPHDDESDPVLRVLNHFNRVTNSEFRDGATTRGFISGVLQGEYVADDLMLVVDYIANEWAGQDNMSFYLRPKTIFSQENFEGYFDQARAWRRNGKPQKIAEPAKVNIDLQNQDYSGKPKGFRT</sequence>
<dbReference type="AlphaFoldDB" id="A0ABD7Q5W2"/>
<feature type="domain" description="Phage conserved hypothetical protein C-terminal" evidence="2">
    <location>
        <begin position="209"/>
        <end position="280"/>
    </location>
</feature>
<accession>A0ABD7Q5W2</accession>
<reference evidence="3 4" key="1">
    <citation type="submission" date="2019-02" db="EMBL/GenBank/DDBJ databases">
        <title>Comparative genomic analysis of the Hafnia genus genomes.</title>
        <authorList>
            <person name="Zhiqiu Y."/>
            <person name="Chao Y."/>
            <person name="Yuhui D."/>
            <person name="Di H."/>
            <person name="Bin L."/>
        </authorList>
    </citation>
    <scope>NUCLEOTIDE SEQUENCE [LARGE SCALE GENOMIC DNA]</scope>
    <source>
        <strain evidence="3 4">PCM_1210</strain>
    </source>
</reference>
<dbReference type="EMBL" id="SITJ01000076">
    <property type="protein sequence ID" value="TBL66661.1"/>
    <property type="molecule type" value="Genomic_DNA"/>
</dbReference>
<organism evidence="3 4">
    <name type="scientific">Hafnia alvei</name>
    <dbReference type="NCBI Taxonomy" id="569"/>
    <lineage>
        <taxon>Bacteria</taxon>
        <taxon>Pseudomonadati</taxon>
        <taxon>Pseudomonadota</taxon>
        <taxon>Gammaproteobacteria</taxon>
        <taxon>Enterobacterales</taxon>
        <taxon>Hafniaceae</taxon>
        <taxon>Hafnia</taxon>
    </lineage>
</organism>
<dbReference type="RefSeq" id="WP_130971351.1">
    <property type="nucleotide sequence ID" value="NZ_SITJ01000076.1"/>
</dbReference>
<dbReference type="InterPro" id="IPR011741">
    <property type="entry name" value="Phg_2220_C"/>
</dbReference>
<feature type="region of interest" description="Disordered" evidence="1">
    <location>
        <begin position="133"/>
        <end position="155"/>
    </location>
</feature>
<protein>
    <recommendedName>
        <fullName evidence="2">Phage conserved hypothetical protein C-terminal domain-containing protein</fullName>
    </recommendedName>
</protein>
<evidence type="ECO:0000313" key="4">
    <source>
        <dbReference type="Proteomes" id="UP000291600"/>
    </source>
</evidence>
<dbReference type="Proteomes" id="UP000291600">
    <property type="component" value="Unassembled WGS sequence"/>
</dbReference>
<evidence type="ECO:0000259" key="2">
    <source>
        <dbReference type="Pfam" id="PF09524"/>
    </source>
</evidence>
<evidence type="ECO:0000313" key="3">
    <source>
        <dbReference type="EMBL" id="TBL66661.1"/>
    </source>
</evidence>
<comment type="caution">
    <text evidence="3">The sequence shown here is derived from an EMBL/GenBank/DDBJ whole genome shotgun (WGS) entry which is preliminary data.</text>
</comment>
<gene>
    <name evidence="3" type="ORF">EYY96_16955</name>
</gene>